<reference evidence="2" key="1">
    <citation type="submission" date="2016-11" db="UniProtKB">
        <authorList>
            <consortium name="WormBaseParasite"/>
        </authorList>
    </citation>
    <scope>IDENTIFICATION</scope>
</reference>
<dbReference type="Proteomes" id="UP000095281">
    <property type="component" value="Unplaced"/>
</dbReference>
<protein>
    <submittedName>
        <fullName evidence="2">Uncharacterized protein</fullName>
    </submittedName>
</protein>
<organism evidence="1 2">
    <name type="scientific">Meloidogyne hapla</name>
    <name type="common">Root-knot nematode worm</name>
    <dbReference type="NCBI Taxonomy" id="6305"/>
    <lineage>
        <taxon>Eukaryota</taxon>
        <taxon>Metazoa</taxon>
        <taxon>Ecdysozoa</taxon>
        <taxon>Nematoda</taxon>
        <taxon>Chromadorea</taxon>
        <taxon>Rhabditida</taxon>
        <taxon>Tylenchina</taxon>
        <taxon>Tylenchomorpha</taxon>
        <taxon>Tylenchoidea</taxon>
        <taxon>Meloidogynidae</taxon>
        <taxon>Meloidogyninae</taxon>
        <taxon>Meloidogyne</taxon>
    </lineage>
</organism>
<proteinExistence type="predicted"/>
<keyword evidence="1" id="KW-1185">Reference proteome</keyword>
<name>A0A1I8B5A7_MELHA</name>
<dbReference type="WBParaSite" id="MhA1_Contig1355.frz3.gene2">
    <property type="protein sequence ID" value="MhA1_Contig1355.frz3.gene2"/>
    <property type="gene ID" value="MhA1_Contig1355.frz3.gene2"/>
</dbReference>
<evidence type="ECO:0000313" key="2">
    <source>
        <dbReference type="WBParaSite" id="MhA1_Contig1355.frz3.gene2"/>
    </source>
</evidence>
<dbReference type="AlphaFoldDB" id="A0A1I8B5A7"/>
<accession>A0A1I8B5A7</accession>
<evidence type="ECO:0000313" key="1">
    <source>
        <dbReference type="Proteomes" id="UP000095281"/>
    </source>
</evidence>
<sequence length="116" mass="13259">MHSLRSNGQPKDEDIRYKRRFGRKAARHLYRAESETTTSRRPVLANGLTFSDSLRLNGYGGDTQWVQMRPLIIFQNGRQRFNCDDDINRIESISNSNNGGRRTTLNKTTSLGVDAI</sequence>